<gene>
    <name evidence="2" type="ORF">JYU06_02155</name>
</gene>
<dbReference type="Gene3D" id="3.40.50.1010">
    <property type="entry name" value="5'-nuclease"/>
    <property type="match status" value="1"/>
</dbReference>
<organism evidence="2 3">
    <name type="scientific">Desulfotalea psychrophila</name>
    <dbReference type="NCBI Taxonomy" id="84980"/>
    <lineage>
        <taxon>Bacteria</taxon>
        <taxon>Pseudomonadati</taxon>
        <taxon>Thermodesulfobacteriota</taxon>
        <taxon>Desulfobulbia</taxon>
        <taxon>Desulfobulbales</taxon>
        <taxon>Desulfocapsaceae</taxon>
        <taxon>Desulfotalea</taxon>
    </lineage>
</organism>
<accession>A0ABS3AWP6</accession>
<feature type="domain" description="PIN" evidence="1">
    <location>
        <begin position="5"/>
        <end position="130"/>
    </location>
</feature>
<protein>
    <submittedName>
        <fullName evidence="2">Type II toxin-antitoxin system VapC family toxin</fullName>
    </submittedName>
</protein>
<dbReference type="Proteomes" id="UP000717534">
    <property type="component" value="Unassembled WGS sequence"/>
</dbReference>
<proteinExistence type="predicted"/>
<dbReference type="CDD" id="cd09874">
    <property type="entry name" value="PIN_MT3492-like"/>
    <property type="match status" value="1"/>
</dbReference>
<sequence length="144" mass="16133">MEQFYLDTSAILPYYREERLSQLIQNFLLSITPPVAISHLTDVEFASALSCLVRMEELDDAQAGIIEQTFADDCKAGLFKRISFTTSHFTQAVKWLSLRNTSLRTLDTLHLAVSNQGNLKIVTCDTILANSAEKLGADYKLLSE</sequence>
<dbReference type="Pfam" id="PF01850">
    <property type="entry name" value="PIN"/>
    <property type="match status" value="1"/>
</dbReference>
<evidence type="ECO:0000313" key="2">
    <source>
        <dbReference type="EMBL" id="MBN4068312.1"/>
    </source>
</evidence>
<reference evidence="2 3" key="1">
    <citation type="submission" date="2021-02" db="EMBL/GenBank/DDBJ databases">
        <title>Activity-based single-cell genomes from oceanic crustal fluid captures similar information to metagenomic and metatranscriptomic surveys with orders of magnitude less sampling.</title>
        <authorList>
            <person name="D'Angelo T.S."/>
            <person name="Orcutt B.N."/>
        </authorList>
    </citation>
    <scope>NUCLEOTIDE SEQUENCE [LARGE SCALE GENOMIC DNA]</scope>
    <source>
        <strain evidence="2">AH-315-G02</strain>
    </source>
</reference>
<dbReference type="SUPFAM" id="SSF88723">
    <property type="entry name" value="PIN domain-like"/>
    <property type="match status" value="1"/>
</dbReference>
<name>A0ABS3AWP6_9BACT</name>
<dbReference type="EMBL" id="JAFITO010000010">
    <property type="protein sequence ID" value="MBN4068312.1"/>
    <property type="molecule type" value="Genomic_DNA"/>
</dbReference>
<comment type="caution">
    <text evidence="2">The sequence shown here is derived from an EMBL/GenBank/DDBJ whole genome shotgun (WGS) entry which is preliminary data.</text>
</comment>
<dbReference type="InterPro" id="IPR029060">
    <property type="entry name" value="PIN-like_dom_sf"/>
</dbReference>
<evidence type="ECO:0000313" key="3">
    <source>
        <dbReference type="Proteomes" id="UP000717534"/>
    </source>
</evidence>
<keyword evidence="3" id="KW-1185">Reference proteome</keyword>
<evidence type="ECO:0000259" key="1">
    <source>
        <dbReference type="Pfam" id="PF01850"/>
    </source>
</evidence>
<dbReference type="InterPro" id="IPR002716">
    <property type="entry name" value="PIN_dom"/>
</dbReference>